<feature type="compositionally biased region" description="Polar residues" evidence="1">
    <location>
        <begin position="357"/>
        <end position="373"/>
    </location>
</feature>
<dbReference type="EMBL" id="JAHMHR010000073">
    <property type="protein sequence ID" value="KAK1658490.1"/>
    <property type="molecule type" value="Genomic_DNA"/>
</dbReference>
<evidence type="ECO:0000256" key="1">
    <source>
        <dbReference type="SAM" id="MobiDB-lite"/>
    </source>
</evidence>
<dbReference type="Proteomes" id="UP001224890">
    <property type="component" value="Unassembled WGS sequence"/>
</dbReference>
<evidence type="ECO:0000313" key="3">
    <source>
        <dbReference type="Proteomes" id="UP001224890"/>
    </source>
</evidence>
<sequence>MSASTAQHSPLLNLPPELRYTIWALVAAPLPVDFEYNSDEQPILGLINTCKQTARELAPHLFPRNEAGEIPCLTIRITATCRKDQWITIAASHSDTHAGFPAPRYIHVNHMDNPVFDELRAAVKIKHVFVEFRGPWFPVDAPWYSPNHVPRHTNGFRYMVIGYQSRGVEPIVDDKKFWQQWHAPFLCHWAKANDVARFLGSLATIGNLDIQFKDWDKIYALARQRISTMYWDAFPFGGQWNRVGVPELLLAPFNRRENIPNLVDEDQVLTRFGNLNLGKPQEDGLLRCYWRIEGPPRHPSLPPHRFSPLFFYHNTPSSFTEEEPLIVDYEDLEGRFLSMLEEMGEEHYDTWALQQHQEATRNTSSSNFFQRTARQSDHQKDGQPANYRSSTAYLLLTRQNRHSVQALGNSEGACNLQQSTAYAVVRQKSADWIGTGLFRKSQSTLRSRTRGIRETDRCTGNVQDSHERRDQKDACEAVVACLWLSSNPVPKVSAVQLAQLAILPVHPSPWDGSTYNRKVDGKKKVGNARVDKHLSV</sequence>
<proteinExistence type="predicted"/>
<dbReference type="RefSeq" id="XP_060423254.1">
    <property type="nucleotide sequence ID" value="XM_060573038.1"/>
</dbReference>
<keyword evidence="3" id="KW-1185">Reference proteome</keyword>
<protein>
    <submittedName>
        <fullName evidence="2">Uncharacterized protein</fullName>
    </submittedName>
</protein>
<organism evidence="2 3">
    <name type="scientific">Colletotrichum godetiae</name>
    <dbReference type="NCBI Taxonomy" id="1209918"/>
    <lineage>
        <taxon>Eukaryota</taxon>
        <taxon>Fungi</taxon>
        <taxon>Dikarya</taxon>
        <taxon>Ascomycota</taxon>
        <taxon>Pezizomycotina</taxon>
        <taxon>Sordariomycetes</taxon>
        <taxon>Hypocreomycetidae</taxon>
        <taxon>Glomerellales</taxon>
        <taxon>Glomerellaceae</taxon>
        <taxon>Colletotrichum</taxon>
        <taxon>Colletotrichum acutatum species complex</taxon>
    </lineage>
</organism>
<reference evidence="2" key="1">
    <citation type="submission" date="2021-06" db="EMBL/GenBank/DDBJ databases">
        <title>Comparative genomics, transcriptomics and evolutionary studies reveal genomic signatures of adaptation to plant cell wall in hemibiotrophic fungi.</title>
        <authorList>
            <consortium name="DOE Joint Genome Institute"/>
            <person name="Baroncelli R."/>
            <person name="Diaz J.F."/>
            <person name="Benocci T."/>
            <person name="Peng M."/>
            <person name="Battaglia E."/>
            <person name="Haridas S."/>
            <person name="Andreopoulos W."/>
            <person name="Labutti K."/>
            <person name="Pangilinan J."/>
            <person name="Floch G.L."/>
            <person name="Makela M.R."/>
            <person name="Henrissat B."/>
            <person name="Grigoriev I.V."/>
            <person name="Crouch J.A."/>
            <person name="De Vries R.P."/>
            <person name="Sukno S.A."/>
            <person name="Thon M.R."/>
        </authorList>
    </citation>
    <scope>NUCLEOTIDE SEQUENCE</scope>
    <source>
        <strain evidence="2">CBS 193.32</strain>
    </source>
</reference>
<accession>A0AAJ0A8K1</accession>
<evidence type="ECO:0000313" key="2">
    <source>
        <dbReference type="EMBL" id="KAK1658490.1"/>
    </source>
</evidence>
<dbReference type="AlphaFoldDB" id="A0AAJ0A8K1"/>
<feature type="region of interest" description="Disordered" evidence="1">
    <location>
        <begin position="357"/>
        <end position="385"/>
    </location>
</feature>
<gene>
    <name evidence="2" type="ORF">BDP55DRAFT_637849</name>
</gene>
<dbReference type="GeneID" id="85457564"/>
<comment type="caution">
    <text evidence="2">The sequence shown here is derived from an EMBL/GenBank/DDBJ whole genome shotgun (WGS) entry which is preliminary data.</text>
</comment>
<name>A0AAJ0A8K1_9PEZI</name>